<name>A0ABS3S2B3_9ACTN</name>
<dbReference type="Proteomes" id="UP000680206">
    <property type="component" value="Unassembled WGS sequence"/>
</dbReference>
<keyword evidence="1" id="KW-0812">Transmembrane</keyword>
<gene>
    <name evidence="2" type="ORF">J4709_35425</name>
</gene>
<reference evidence="2 3" key="1">
    <citation type="submission" date="2021-03" db="EMBL/GenBank/DDBJ databases">
        <title>Actinomadura violae sp. nov., isolated from lichen in Thailand.</title>
        <authorList>
            <person name="Kanchanasin P."/>
            <person name="Saeng-In P."/>
            <person name="Phongsopitanun W."/>
            <person name="Yuki M."/>
            <person name="Kudo T."/>
            <person name="Ohkuma M."/>
            <person name="Tanasupawat S."/>
        </authorList>
    </citation>
    <scope>NUCLEOTIDE SEQUENCE [LARGE SCALE GENOMIC DNA]</scope>
    <source>
        <strain evidence="2 3">LCR2-06</strain>
    </source>
</reference>
<evidence type="ECO:0000256" key="1">
    <source>
        <dbReference type="SAM" id="Phobius"/>
    </source>
</evidence>
<dbReference type="RefSeq" id="WP_208247548.1">
    <property type="nucleotide sequence ID" value="NZ_JAGEPF010000024.1"/>
</dbReference>
<feature type="transmembrane region" description="Helical" evidence="1">
    <location>
        <begin position="33"/>
        <end position="52"/>
    </location>
</feature>
<protein>
    <submittedName>
        <fullName evidence="2">Uncharacterized protein</fullName>
    </submittedName>
</protein>
<sequence length="84" mass="8367">MRRHGWRLVFVGWLAVAMGGVLAIASLCYLNPPGILAGVGAAGGGFVLVRAARQEGLRAAGFVLAGLLIAVVAGLAAGRLPSSG</sequence>
<dbReference type="EMBL" id="JAGEPF010000024">
    <property type="protein sequence ID" value="MBO2462873.1"/>
    <property type="molecule type" value="Genomic_DNA"/>
</dbReference>
<feature type="transmembrane region" description="Helical" evidence="1">
    <location>
        <begin position="59"/>
        <end position="78"/>
    </location>
</feature>
<keyword evidence="3" id="KW-1185">Reference proteome</keyword>
<comment type="caution">
    <text evidence="2">The sequence shown here is derived from an EMBL/GenBank/DDBJ whole genome shotgun (WGS) entry which is preliminary data.</text>
</comment>
<evidence type="ECO:0000313" key="3">
    <source>
        <dbReference type="Proteomes" id="UP000680206"/>
    </source>
</evidence>
<accession>A0ABS3S2B3</accession>
<proteinExistence type="predicted"/>
<keyword evidence="1" id="KW-1133">Transmembrane helix</keyword>
<organism evidence="2 3">
    <name type="scientific">Actinomadura violacea</name>
    <dbReference type="NCBI Taxonomy" id="2819934"/>
    <lineage>
        <taxon>Bacteria</taxon>
        <taxon>Bacillati</taxon>
        <taxon>Actinomycetota</taxon>
        <taxon>Actinomycetes</taxon>
        <taxon>Streptosporangiales</taxon>
        <taxon>Thermomonosporaceae</taxon>
        <taxon>Actinomadura</taxon>
    </lineage>
</organism>
<evidence type="ECO:0000313" key="2">
    <source>
        <dbReference type="EMBL" id="MBO2462873.1"/>
    </source>
</evidence>
<keyword evidence="1" id="KW-0472">Membrane</keyword>